<protein>
    <submittedName>
        <fullName evidence="1">Uncharacterized protein</fullName>
    </submittedName>
</protein>
<reference evidence="1" key="1">
    <citation type="journal article" date="2021" name="Proc. Natl. Acad. Sci. U.S.A.">
        <title>A Catalog of Tens of Thousands of Viruses from Human Metagenomes Reveals Hidden Associations with Chronic Diseases.</title>
        <authorList>
            <person name="Tisza M.J."/>
            <person name="Buck C.B."/>
        </authorList>
    </citation>
    <scope>NUCLEOTIDE SEQUENCE</scope>
    <source>
        <strain evidence="1">CtoiW10</strain>
    </source>
</reference>
<evidence type="ECO:0000313" key="1">
    <source>
        <dbReference type="EMBL" id="DAD71853.1"/>
    </source>
</evidence>
<name>A0A8S5LP74_9CAUD</name>
<dbReference type="EMBL" id="BK015888">
    <property type="protein sequence ID" value="DAD71853.1"/>
    <property type="molecule type" value="Genomic_DNA"/>
</dbReference>
<organism evidence="1">
    <name type="scientific">Siphoviridae sp. ctoiW10</name>
    <dbReference type="NCBI Taxonomy" id="2827592"/>
    <lineage>
        <taxon>Viruses</taxon>
        <taxon>Duplodnaviria</taxon>
        <taxon>Heunggongvirae</taxon>
        <taxon>Uroviricota</taxon>
        <taxon>Caudoviricetes</taxon>
    </lineage>
</organism>
<proteinExistence type="predicted"/>
<accession>A0A8S5LP74</accession>
<sequence>MAYIEKTAFWPRVTNRVFDETLNITGKFQNGEKQDELCSAGFLCVKDEPMDCEGYVGVGPTDSTVTIKNSNSWNMNATGAAVKSEGDGIYACNPYDVNMVQDPATGNLYKVGANTLGLPAPKGYPVTFTKIVFDGNKIYRFGIGNLSTALGANKFLTIANGLLVPATAAPTDVGTPYFKVQPTGGTFTEGAQSAFEFVDVLACKVDAAAG</sequence>